<dbReference type="AlphaFoldDB" id="A0A9Q0S7P1"/>
<organism evidence="1 2">
    <name type="scientific">Pseudolycoriella hygida</name>
    <dbReference type="NCBI Taxonomy" id="35572"/>
    <lineage>
        <taxon>Eukaryota</taxon>
        <taxon>Metazoa</taxon>
        <taxon>Ecdysozoa</taxon>
        <taxon>Arthropoda</taxon>
        <taxon>Hexapoda</taxon>
        <taxon>Insecta</taxon>
        <taxon>Pterygota</taxon>
        <taxon>Neoptera</taxon>
        <taxon>Endopterygota</taxon>
        <taxon>Diptera</taxon>
        <taxon>Nematocera</taxon>
        <taxon>Sciaroidea</taxon>
        <taxon>Sciaridae</taxon>
        <taxon>Pseudolycoriella</taxon>
    </lineage>
</organism>
<feature type="non-terminal residue" evidence="1">
    <location>
        <position position="1"/>
    </location>
</feature>
<protein>
    <submittedName>
        <fullName evidence="1">Uncharacterized protein</fullName>
    </submittedName>
</protein>
<keyword evidence="2" id="KW-1185">Reference proteome</keyword>
<dbReference type="EMBL" id="WJQU01000001">
    <property type="protein sequence ID" value="KAJ6648399.1"/>
    <property type="molecule type" value="Genomic_DNA"/>
</dbReference>
<gene>
    <name evidence="1" type="ORF">Bhyg_03627</name>
</gene>
<dbReference type="Proteomes" id="UP001151699">
    <property type="component" value="Chromosome A"/>
</dbReference>
<proteinExistence type="predicted"/>
<evidence type="ECO:0000313" key="1">
    <source>
        <dbReference type="EMBL" id="KAJ6648399.1"/>
    </source>
</evidence>
<comment type="caution">
    <text evidence="1">The sequence shown here is derived from an EMBL/GenBank/DDBJ whole genome shotgun (WGS) entry which is preliminary data.</text>
</comment>
<accession>A0A9Q0S7P1</accession>
<reference evidence="1" key="1">
    <citation type="submission" date="2022-07" db="EMBL/GenBank/DDBJ databases">
        <authorList>
            <person name="Trinca V."/>
            <person name="Uliana J.V.C."/>
            <person name="Torres T.T."/>
            <person name="Ward R.J."/>
            <person name="Monesi N."/>
        </authorList>
    </citation>
    <scope>NUCLEOTIDE SEQUENCE</scope>
    <source>
        <strain evidence="1">HSMRA1968</strain>
        <tissue evidence="1">Whole embryos</tissue>
    </source>
</reference>
<evidence type="ECO:0000313" key="2">
    <source>
        <dbReference type="Proteomes" id="UP001151699"/>
    </source>
</evidence>
<sequence>MRYAIFVSLKNNGGNRSGNRNKKIGVTVVLFIENEK</sequence>
<name>A0A9Q0S7P1_9DIPT</name>